<dbReference type="GO" id="GO:0004518">
    <property type="term" value="F:nuclease activity"/>
    <property type="evidence" value="ECO:0007669"/>
    <property type="project" value="UniProtKB-KW"/>
</dbReference>
<protein>
    <submittedName>
        <fullName evidence="5">VRR-NUC domain-containing protein</fullName>
    </submittedName>
</protein>
<dbReference type="GO" id="GO:0016788">
    <property type="term" value="F:hydrolase activity, acting on ester bonds"/>
    <property type="evidence" value="ECO:0007669"/>
    <property type="project" value="InterPro"/>
</dbReference>
<evidence type="ECO:0000313" key="6">
    <source>
        <dbReference type="Proteomes" id="UP000516404"/>
    </source>
</evidence>
<evidence type="ECO:0000313" key="5">
    <source>
        <dbReference type="EMBL" id="QNV38858.1"/>
    </source>
</evidence>
<organism evidence="5 6">
    <name type="scientific">Rothia terrae</name>
    <dbReference type="NCBI Taxonomy" id="396015"/>
    <lineage>
        <taxon>Bacteria</taxon>
        <taxon>Bacillati</taxon>
        <taxon>Actinomycetota</taxon>
        <taxon>Actinomycetes</taxon>
        <taxon>Micrococcales</taxon>
        <taxon>Micrococcaceae</taxon>
        <taxon>Rothia</taxon>
    </lineage>
</organism>
<keyword evidence="2" id="KW-0540">Nuclease</keyword>
<evidence type="ECO:0000256" key="3">
    <source>
        <dbReference type="ARBA" id="ARBA00022801"/>
    </source>
</evidence>
<dbReference type="InterPro" id="IPR014883">
    <property type="entry name" value="VRR_NUC"/>
</dbReference>
<name>A0A7H2BGR2_9MICC</name>
<accession>A0A7H2BGR2</accession>
<evidence type="ECO:0000259" key="4">
    <source>
        <dbReference type="SMART" id="SM00990"/>
    </source>
</evidence>
<reference evidence="5 6" key="1">
    <citation type="submission" date="2020-09" db="EMBL/GenBank/DDBJ databases">
        <title>Investigation of environmental microbes.</title>
        <authorList>
            <person name="Ou Y."/>
            <person name="Kang Q."/>
        </authorList>
    </citation>
    <scope>NUCLEOTIDE SEQUENCE [LARGE SCALE GENOMIC DNA]</scope>
    <source>
        <strain evidence="5 6">KJZ-14</strain>
    </source>
</reference>
<dbReference type="AlphaFoldDB" id="A0A7H2BGR2"/>
<dbReference type="KEGG" id="rter:IDM49_05715"/>
<dbReference type="SMART" id="SM00990">
    <property type="entry name" value="VRR_NUC"/>
    <property type="match status" value="1"/>
</dbReference>
<dbReference type="EMBL" id="CP061539">
    <property type="protein sequence ID" value="QNV38858.1"/>
    <property type="molecule type" value="Genomic_DNA"/>
</dbReference>
<feature type="domain" description="VRR-NUC" evidence="4">
    <location>
        <begin position="14"/>
        <end position="98"/>
    </location>
</feature>
<sequence length="114" mass="13412">MSASEIRLHNINQWTEKQFQDNVIDLAKQLGYDLIYHTHDSRRSQPGFPDLVLINSRTGRTLWRELKSAKGRIRKEQQMWIDGLKAAGHDAEVWRPEDWFSERIRNELLGKVVA</sequence>
<proteinExistence type="predicted"/>
<dbReference type="Pfam" id="PF08774">
    <property type="entry name" value="VRR_NUC"/>
    <property type="match status" value="1"/>
</dbReference>
<evidence type="ECO:0000256" key="1">
    <source>
        <dbReference type="ARBA" id="ARBA00001946"/>
    </source>
</evidence>
<dbReference type="InterPro" id="IPR011856">
    <property type="entry name" value="tRNA_endonuc-like_dom_sf"/>
</dbReference>
<keyword evidence="3" id="KW-0378">Hydrolase</keyword>
<dbReference type="Gene3D" id="3.40.1350.10">
    <property type="match status" value="1"/>
</dbReference>
<comment type="cofactor">
    <cofactor evidence="1">
        <name>Mg(2+)</name>
        <dbReference type="ChEBI" id="CHEBI:18420"/>
    </cofactor>
</comment>
<dbReference type="Proteomes" id="UP000516404">
    <property type="component" value="Chromosome"/>
</dbReference>
<evidence type="ECO:0000256" key="2">
    <source>
        <dbReference type="ARBA" id="ARBA00022722"/>
    </source>
</evidence>
<keyword evidence="6" id="KW-1185">Reference proteome</keyword>
<dbReference type="GO" id="GO:0003676">
    <property type="term" value="F:nucleic acid binding"/>
    <property type="evidence" value="ECO:0007669"/>
    <property type="project" value="InterPro"/>
</dbReference>
<gene>
    <name evidence="5" type="ORF">IDM49_05715</name>
</gene>